<dbReference type="Proteomes" id="UP000229703">
    <property type="component" value="Unassembled WGS sequence"/>
</dbReference>
<dbReference type="AlphaFoldDB" id="A0A2M7M1I8"/>
<keyword evidence="1" id="KW-0472">Membrane</keyword>
<protein>
    <recommendedName>
        <fullName evidence="2">Type 4 fimbrial biogenesis protein PilX N-terminal domain-containing protein</fullName>
    </recommendedName>
</protein>
<gene>
    <name evidence="3" type="ORF">COZ37_07235</name>
</gene>
<keyword evidence="1" id="KW-1133">Transmembrane helix</keyword>
<comment type="caution">
    <text evidence="3">The sequence shown here is derived from an EMBL/GenBank/DDBJ whole genome shotgun (WGS) entry which is preliminary data.</text>
</comment>
<evidence type="ECO:0000313" key="4">
    <source>
        <dbReference type="Proteomes" id="UP000229703"/>
    </source>
</evidence>
<dbReference type="EMBL" id="PFJK01000309">
    <property type="protein sequence ID" value="PIX76563.1"/>
    <property type="molecule type" value="Genomic_DNA"/>
</dbReference>
<feature type="transmembrane region" description="Helical" evidence="1">
    <location>
        <begin position="12"/>
        <end position="32"/>
    </location>
</feature>
<evidence type="ECO:0000256" key="1">
    <source>
        <dbReference type="SAM" id="Phobius"/>
    </source>
</evidence>
<feature type="domain" description="Type 4 fimbrial biogenesis protein PilX N-terminal" evidence="2">
    <location>
        <begin position="8"/>
        <end position="58"/>
    </location>
</feature>
<proteinExistence type="predicted"/>
<sequence>MIQFKNNRGQALILALVVFAVVGVLSTSLLTITSHQARMELRQVDGTILFYGAEAGIEEAKYRVKNVVGWLESKVGLAEHDIGETKVTVTVTGPVDDFYTVTSTARWSNSNLTRTVSIKAKSP</sequence>
<dbReference type="Pfam" id="PF14341">
    <property type="entry name" value="PilX_N"/>
    <property type="match status" value="1"/>
</dbReference>
<organism evidence="3 4">
    <name type="scientific">bacterium (Candidatus Ratteibacteria) CG_4_10_14_3_um_filter_41_18</name>
    <dbReference type="NCBI Taxonomy" id="2014287"/>
    <lineage>
        <taxon>Bacteria</taxon>
        <taxon>Candidatus Ratteibacteria</taxon>
    </lineage>
</organism>
<evidence type="ECO:0000259" key="2">
    <source>
        <dbReference type="Pfam" id="PF14341"/>
    </source>
</evidence>
<reference evidence="4" key="1">
    <citation type="submission" date="2017-09" db="EMBL/GenBank/DDBJ databases">
        <title>Depth-based differentiation of microbial function through sediment-hosted aquifers and enrichment of novel symbionts in the deep terrestrial subsurface.</title>
        <authorList>
            <person name="Probst A.J."/>
            <person name="Ladd B."/>
            <person name="Jarett J.K."/>
            <person name="Geller-Mcgrath D.E."/>
            <person name="Sieber C.M.K."/>
            <person name="Emerson J.B."/>
            <person name="Anantharaman K."/>
            <person name="Thomas B.C."/>
            <person name="Malmstrom R."/>
            <person name="Stieglmeier M."/>
            <person name="Klingl A."/>
            <person name="Woyke T."/>
            <person name="Ryan C.M."/>
            <person name="Banfield J.F."/>
        </authorList>
    </citation>
    <scope>NUCLEOTIDE SEQUENCE [LARGE SCALE GENOMIC DNA]</scope>
</reference>
<name>A0A2M7M1I8_9BACT</name>
<dbReference type="InterPro" id="IPR025746">
    <property type="entry name" value="PilX_N_dom"/>
</dbReference>
<keyword evidence="1" id="KW-0812">Transmembrane</keyword>
<evidence type="ECO:0000313" key="3">
    <source>
        <dbReference type="EMBL" id="PIX76563.1"/>
    </source>
</evidence>
<accession>A0A2M7M1I8</accession>
<feature type="non-terminal residue" evidence="3">
    <location>
        <position position="123"/>
    </location>
</feature>